<gene>
    <name evidence="1" type="ORF">SOCE26_051090</name>
</gene>
<sequence length="262" mass="27762">MTHALPTQDQAMCFYRAALAAARLIDGENDHRVLDADADAAWRAYGSDLPTAVRCDLVLRNFAMLYPAAFAPGPVFRLPGWYDDDPWGTGFERPPAKVIEGLFAARTAPPSAAEALAQALAAWGIGGGADAVDPRLPERLSPSTNVVVVGPRAVAEVARAFLRGERLSVRTQVVAVGDGPESRHILGIACALQLDKGAPLLVSPRRPDETATAWAEREKQRLGIARARLLLRSPDADTSEVEAAQALAAALGVEETLDLAGA</sequence>
<reference evidence="1 2" key="1">
    <citation type="submission" date="2015-09" db="EMBL/GenBank/DDBJ databases">
        <title>Sorangium comparison.</title>
        <authorList>
            <person name="Zaburannyi N."/>
            <person name="Bunk B."/>
            <person name="Overmann J."/>
            <person name="Mueller R."/>
        </authorList>
    </citation>
    <scope>NUCLEOTIDE SEQUENCE [LARGE SCALE GENOMIC DNA]</scope>
    <source>
        <strain evidence="1 2">So ce26</strain>
    </source>
</reference>
<organism evidence="1 2">
    <name type="scientific">Sorangium cellulosum</name>
    <name type="common">Polyangium cellulosum</name>
    <dbReference type="NCBI Taxonomy" id="56"/>
    <lineage>
        <taxon>Bacteria</taxon>
        <taxon>Pseudomonadati</taxon>
        <taxon>Myxococcota</taxon>
        <taxon>Polyangia</taxon>
        <taxon>Polyangiales</taxon>
        <taxon>Polyangiaceae</taxon>
        <taxon>Sorangium</taxon>
    </lineage>
</organism>
<dbReference type="AlphaFoldDB" id="A0A2L0EWI5"/>
<accession>A0A2L0EWI5</accession>
<evidence type="ECO:0000313" key="2">
    <source>
        <dbReference type="Proteomes" id="UP000238348"/>
    </source>
</evidence>
<name>A0A2L0EWI5_SORCE</name>
<evidence type="ECO:0000313" key="1">
    <source>
        <dbReference type="EMBL" id="AUX43657.1"/>
    </source>
</evidence>
<dbReference type="Proteomes" id="UP000238348">
    <property type="component" value="Chromosome"/>
</dbReference>
<dbReference type="EMBL" id="CP012673">
    <property type="protein sequence ID" value="AUX43657.1"/>
    <property type="molecule type" value="Genomic_DNA"/>
</dbReference>
<protein>
    <submittedName>
        <fullName evidence="1">Uncharacterized protein</fullName>
    </submittedName>
</protein>
<proteinExistence type="predicted"/>